<evidence type="ECO:0000259" key="1">
    <source>
        <dbReference type="Pfam" id="PF09820"/>
    </source>
</evidence>
<dbReference type="AlphaFoldDB" id="A0A437AGX9"/>
<protein>
    <recommendedName>
        <fullName evidence="1">AAA-ATPase-like domain-containing protein</fullName>
    </recommendedName>
</protein>
<sequence>MPLLPSLASVRSPLTRLAASSPLLFSIRSRPAILRMVMSTQPKHSKLKEVQPERKRVPGSSVVINGKPEFFRSAGISFQELLQQDGQVYFDRTRYISKLNKLDKFIFFCRPRRFGKTLAVSMLQHFHSLEYADDHKFLYKGLDVQNDIDKGNIKPGQYFVLKFNFSRIGASKDLAGELNQVLNNSIKRFYRVYASYLGRKRSDLLKEINEDSAHISLENCVGVVELALRAQLDALADVRGIYLLVDEYDALSNCYPDPPGNTEAARHTTPVGKTFKSFWSTVLKEISEHSKEISKVDDEISENTQRSDKHLLEMTTSFNGFHFCRHTPVEIVYNTETCLQYLQDLVEGGDPETEDPENSEITEQFLRAFATSSEVIKDCEEALGYSDDGDFAGLKYGRLRRNLTLHDLKSNLSVASWRSLMIYFGGFTFHPKNPAKYLKIPNLVSASRIASVVIEKYNLSMFIDPACDTLYKNGDIEPTFNFYRGLMIERETSVNDLTKTTEENHRDSFYSCLLRNKLLFPRLEFKVTKHNKKIGFVDLLIEVPEYLITQNGNFFELTS</sequence>
<comment type="caution">
    <text evidence="2">The sequence shown here is derived from an EMBL/GenBank/DDBJ whole genome shotgun (WGS) entry which is preliminary data.</text>
</comment>
<dbReference type="InterPro" id="IPR018631">
    <property type="entry name" value="AAA-ATPase-like_dom"/>
</dbReference>
<dbReference type="GeneID" id="93583689"/>
<dbReference type="PANTHER" id="PTHR34825">
    <property type="entry name" value="CONSERVED PROTEIN, WITH A WEAK D-GALACTARATE DEHYDRATASE/ALTRONATE HYDROLASE DOMAIN"/>
    <property type="match status" value="1"/>
</dbReference>
<dbReference type="Pfam" id="PF09820">
    <property type="entry name" value="AAA-ATPase_like"/>
    <property type="match status" value="1"/>
</dbReference>
<dbReference type="Proteomes" id="UP000283090">
    <property type="component" value="Unassembled WGS sequence"/>
</dbReference>
<feature type="domain" description="AAA-ATPase-like" evidence="1">
    <location>
        <begin position="76"/>
        <end position="284"/>
    </location>
</feature>
<dbReference type="RefSeq" id="XP_067495957.1">
    <property type="nucleotide sequence ID" value="XM_067629990.1"/>
</dbReference>
<name>A0A437AGX9_ARTFL</name>
<proteinExistence type="predicted"/>
<gene>
    <name evidence="2" type="ORF">DFL_001378</name>
</gene>
<evidence type="ECO:0000313" key="2">
    <source>
        <dbReference type="EMBL" id="RVD90413.1"/>
    </source>
</evidence>
<dbReference type="VEuPathDB" id="FungiDB:DFL_001378"/>
<reference evidence="2 3" key="1">
    <citation type="submission" date="2019-01" db="EMBL/GenBank/DDBJ databases">
        <title>Intercellular communication is required for trap formation in the nematode-trapping fungus Duddingtonia flagrans.</title>
        <authorList>
            <person name="Youssar L."/>
            <person name="Wernet V."/>
            <person name="Hensel N."/>
            <person name="Hildebrandt H.-G."/>
            <person name="Fischer R."/>
        </authorList>
    </citation>
    <scope>NUCLEOTIDE SEQUENCE [LARGE SCALE GENOMIC DNA]</scope>
    <source>
        <strain evidence="2 3">CBS H-5679</strain>
    </source>
</reference>
<accession>A0A437AGX9</accession>
<dbReference type="OrthoDB" id="5329361at2759"/>
<dbReference type="EMBL" id="SAEB01000001">
    <property type="protein sequence ID" value="RVD90413.1"/>
    <property type="molecule type" value="Genomic_DNA"/>
</dbReference>
<dbReference type="PANTHER" id="PTHR34825:SF1">
    <property type="entry name" value="AAA-ATPASE-LIKE DOMAIN-CONTAINING PROTEIN"/>
    <property type="match status" value="1"/>
</dbReference>
<keyword evidence="3" id="KW-1185">Reference proteome</keyword>
<organism evidence="2 3">
    <name type="scientific">Arthrobotrys flagrans</name>
    <name type="common">Nematode-trapping fungus</name>
    <name type="synonym">Trichothecium flagrans</name>
    <dbReference type="NCBI Taxonomy" id="97331"/>
    <lineage>
        <taxon>Eukaryota</taxon>
        <taxon>Fungi</taxon>
        <taxon>Dikarya</taxon>
        <taxon>Ascomycota</taxon>
        <taxon>Pezizomycotina</taxon>
        <taxon>Orbiliomycetes</taxon>
        <taxon>Orbiliales</taxon>
        <taxon>Orbiliaceae</taxon>
        <taxon>Arthrobotrys</taxon>
    </lineage>
</organism>
<evidence type="ECO:0000313" key="3">
    <source>
        <dbReference type="Proteomes" id="UP000283090"/>
    </source>
</evidence>